<evidence type="ECO:0008006" key="3">
    <source>
        <dbReference type="Google" id="ProtNLM"/>
    </source>
</evidence>
<proteinExistence type="predicted"/>
<accession>A0A2I0U4Y2</accession>
<reference evidence="2" key="2">
    <citation type="submission" date="2017-12" db="EMBL/GenBank/DDBJ databases">
        <title>Genome sequence of the Bar-tailed Godwit (Limosa lapponica baueri).</title>
        <authorList>
            <person name="Lima N.C.B."/>
            <person name="Parody-Merino A.M."/>
            <person name="Battley P.F."/>
            <person name="Fidler A.E."/>
            <person name="Prosdocimi F."/>
        </authorList>
    </citation>
    <scope>NUCLEOTIDE SEQUENCE [LARGE SCALE GENOMIC DNA]</scope>
</reference>
<dbReference type="AlphaFoldDB" id="A0A2I0U4Y2"/>
<evidence type="ECO:0000313" key="2">
    <source>
        <dbReference type="Proteomes" id="UP000233556"/>
    </source>
</evidence>
<keyword evidence="2" id="KW-1185">Reference proteome</keyword>
<dbReference type="OrthoDB" id="410381at2759"/>
<sequence>MDNGIECNLRKFANDTKLCGMVDTLEGKDAIQNDLERLERWVHAKLMKFNQAKFKVLHMDRGYPKHKDRLVREWIENSSLKEKDLWVLVEEKLNMTGQCALAAQKANCILGCIKRSMASRSREVILPPYSALVRS</sequence>
<dbReference type="EMBL" id="KZ506164">
    <property type="protein sequence ID" value="PKU41117.1"/>
    <property type="molecule type" value="Genomic_DNA"/>
</dbReference>
<organism evidence="1 2">
    <name type="scientific">Limosa lapponica baueri</name>
    <dbReference type="NCBI Taxonomy" id="1758121"/>
    <lineage>
        <taxon>Eukaryota</taxon>
        <taxon>Metazoa</taxon>
        <taxon>Chordata</taxon>
        <taxon>Craniata</taxon>
        <taxon>Vertebrata</taxon>
        <taxon>Euteleostomi</taxon>
        <taxon>Archelosauria</taxon>
        <taxon>Archosauria</taxon>
        <taxon>Dinosauria</taxon>
        <taxon>Saurischia</taxon>
        <taxon>Theropoda</taxon>
        <taxon>Coelurosauria</taxon>
        <taxon>Aves</taxon>
        <taxon>Neognathae</taxon>
        <taxon>Neoaves</taxon>
        <taxon>Charadriiformes</taxon>
        <taxon>Scolopacidae</taxon>
        <taxon>Limosa</taxon>
    </lineage>
</organism>
<dbReference type="Proteomes" id="UP000233556">
    <property type="component" value="Unassembled WGS sequence"/>
</dbReference>
<protein>
    <recommendedName>
        <fullName evidence="3">Rna-directed dna polymerase from mobile element jockey-like</fullName>
    </recommendedName>
</protein>
<dbReference type="PANTHER" id="PTHR33332">
    <property type="entry name" value="REVERSE TRANSCRIPTASE DOMAIN-CONTAINING PROTEIN"/>
    <property type="match status" value="1"/>
</dbReference>
<gene>
    <name evidence="1" type="ORF">llap_8587</name>
</gene>
<evidence type="ECO:0000313" key="1">
    <source>
        <dbReference type="EMBL" id="PKU41117.1"/>
    </source>
</evidence>
<name>A0A2I0U4Y2_LIMLA</name>
<reference evidence="2" key="1">
    <citation type="submission" date="2017-11" db="EMBL/GenBank/DDBJ databases">
        <authorList>
            <person name="Lima N.C."/>
            <person name="Parody-Merino A.M."/>
            <person name="Battley P.F."/>
            <person name="Fidler A.E."/>
            <person name="Prosdocimi F."/>
        </authorList>
    </citation>
    <scope>NUCLEOTIDE SEQUENCE [LARGE SCALE GENOMIC DNA]</scope>
</reference>